<organism evidence="4 5">
    <name type="scientific">Paraburkholderia bryophila</name>
    <dbReference type="NCBI Taxonomy" id="420952"/>
    <lineage>
        <taxon>Bacteria</taxon>
        <taxon>Pseudomonadati</taxon>
        <taxon>Pseudomonadota</taxon>
        <taxon>Betaproteobacteria</taxon>
        <taxon>Burkholderiales</taxon>
        <taxon>Burkholderiaceae</taxon>
        <taxon>Paraburkholderia</taxon>
    </lineage>
</organism>
<evidence type="ECO:0000256" key="2">
    <source>
        <dbReference type="PIRSR" id="PIRSR002825-1"/>
    </source>
</evidence>
<dbReference type="GO" id="GO:0015888">
    <property type="term" value="P:thiamine transport"/>
    <property type="evidence" value="ECO:0007669"/>
    <property type="project" value="TreeGrafter"/>
</dbReference>
<name>A0A7Z0BBE7_9BURK</name>
<reference evidence="4 5" key="1">
    <citation type="submission" date="2020-07" db="EMBL/GenBank/DDBJ databases">
        <title>Exploring microbial biodiversity for novel pathways involved in the catabolism of aromatic compounds derived from lignin.</title>
        <authorList>
            <person name="Elkins J."/>
        </authorList>
    </citation>
    <scope>NUCLEOTIDE SEQUENCE [LARGE SCALE GENOMIC DNA]</scope>
    <source>
        <strain evidence="4 5">H2C3C</strain>
    </source>
</reference>
<sequence length="324" mass="34688">MFKSIFFVILTMSLTLGLGTSSAEAASITVYTAGPGNLSKKLALGFERKTGIKVDLFQATTGKVMARLEAEASNPHADVLISASWDTAQDLEKRGWLLDYQSPNAAHVSPMFKGPAYVAQGISALGIVWNTRTGKPEPHDWRDLAAPAYRNQVTTPNPALSGASLDLLLGLQDRLGESAWSLFDSLHKNGMVVLGPNAQAINPVLQGAKSAVFGAVDYVAYGAASNGESVKVIFPSSGTVIAPRPMMILKTSHVQNEARAFIDYVLSDEGQKLVADAWLIPARDDIAGTRPPLKDLKLLPQDDGSNTKTRAEVLARFNALFGDH</sequence>
<accession>A0A7Z0BBE7</accession>
<evidence type="ECO:0000256" key="1">
    <source>
        <dbReference type="ARBA" id="ARBA00022729"/>
    </source>
</evidence>
<dbReference type="PANTHER" id="PTHR30006">
    <property type="entry name" value="THIAMINE-BINDING PERIPLASMIC PROTEIN-RELATED"/>
    <property type="match status" value="1"/>
</dbReference>
<dbReference type="InterPro" id="IPR026045">
    <property type="entry name" value="Ferric-bd"/>
</dbReference>
<feature type="signal peptide" evidence="3">
    <location>
        <begin position="1"/>
        <end position="25"/>
    </location>
</feature>
<comment type="caution">
    <text evidence="4">The sequence shown here is derived from an EMBL/GenBank/DDBJ whole genome shotgun (WGS) entry which is preliminary data.</text>
</comment>
<dbReference type="Gene3D" id="3.40.190.10">
    <property type="entry name" value="Periplasmic binding protein-like II"/>
    <property type="match status" value="2"/>
</dbReference>
<feature type="binding site" evidence="2">
    <location>
        <position position="218"/>
    </location>
    <ligand>
        <name>Fe cation</name>
        <dbReference type="ChEBI" id="CHEBI:24875"/>
    </ligand>
</feature>
<keyword evidence="5" id="KW-1185">Reference proteome</keyword>
<gene>
    <name evidence="4" type="ORF">GGD40_006874</name>
</gene>
<dbReference type="AlphaFoldDB" id="A0A7Z0BBE7"/>
<dbReference type="Pfam" id="PF13343">
    <property type="entry name" value="SBP_bac_6"/>
    <property type="match status" value="1"/>
</dbReference>
<evidence type="ECO:0000256" key="3">
    <source>
        <dbReference type="SAM" id="SignalP"/>
    </source>
</evidence>
<protein>
    <submittedName>
        <fullName evidence="4">Iron(III) transport system substrate-binding protein</fullName>
    </submittedName>
</protein>
<proteinExistence type="predicted"/>
<dbReference type="EMBL" id="JACCAS010000002">
    <property type="protein sequence ID" value="NYH27303.1"/>
    <property type="molecule type" value="Genomic_DNA"/>
</dbReference>
<dbReference type="RefSeq" id="WP_134962970.1">
    <property type="nucleotide sequence ID" value="NZ_CP099395.1"/>
</dbReference>
<dbReference type="CDD" id="cd13547">
    <property type="entry name" value="PBP2_Fbp_like_2"/>
    <property type="match status" value="1"/>
</dbReference>
<evidence type="ECO:0000313" key="5">
    <source>
        <dbReference type="Proteomes" id="UP000540929"/>
    </source>
</evidence>
<dbReference type="Proteomes" id="UP000540929">
    <property type="component" value="Unassembled WGS sequence"/>
</dbReference>
<feature type="chain" id="PRO_5030833131" evidence="3">
    <location>
        <begin position="26"/>
        <end position="324"/>
    </location>
</feature>
<dbReference type="SUPFAM" id="SSF53850">
    <property type="entry name" value="Periplasmic binding protein-like II"/>
    <property type="match status" value="1"/>
</dbReference>
<dbReference type="PANTHER" id="PTHR30006:SF2">
    <property type="entry name" value="ABC TRANSPORTER SUBSTRATE-BINDING PROTEIN"/>
    <property type="match status" value="1"/>
</dbReference>
<dbReference type="GO" id="GO:0046872">
    <property type="term" value="F:metal ion binding"/>
    <property type="evidence" value="ECO:0007669"/>
    <property type="project" value="UniProtKB-KW"/>
</dbReference>
<evidence type="ECO:0000313" key="4">
    <source>
        <dbReference type="EMBL" id="NYH27303.1"/>
    </source>
</evidence>
<keyword evidence="2" id="KW-0479">Metal-binding</keyword>
<dbReference type="GO" id="GO:0030976">
    <property type="term" value="F:thiamine pyrophosphate binding"/>
    <property type="evidence" value="ECO:0007669"/>
    <property type="project" value="TreeGrafter"/>
</dbReference>
<dbReference type="GO" id="GO:0030288">
    <property type="term" value="C:outer membrane-bounded periplasmic space"/>
    <property type="evidence" value="ECO:0007669"/>
    <property type="project" value="TreeGrafter"/>
</dbReference>
<dbReference type="GO" id="GO:0030975">
    <property type="term" value="F:thiamine binding"/>
    <property type="evidence" value="ECO:0007669"/>
    <property type="project" value="TreeGrafter"/>
</dbReference>
<keyword evidence="1 3" id="KW-0732">Signal</keyword>
<dbReference type="PIRSF" id="PIRSF002825">
    <property type="entry name" value="CfbpA"/>
    <property type="match status" value="1"/>
</dbReference>
<keyword evidence="2" id="KW-0408">Iron</keyword>